<feature type="transmembrane region" description="Helical" evidence="9">
    <location>
        <begin position="131"/>
        <end position="154"/>
    </location>
</feature>
<proteinExistence type="inferred from homology"/>
<evidence type="ECO:0000313" key="14">
    <source>
        <dbReference type="Proteomes" id="UP001197492"/>
    </source>
</evidence>
<keyword evidence="4 9" id="KW-0812">Transmembrane</keyword>
<dbReference type="Pfam" id="PF01252">
    <property type="entry name" value="Peptidase_A8"/>
    <property type="match status" value="1"/>
</dbReference>
<feature type="transmembrane region" description="Helical" evidence="9">
    <location>
        <begin position="92"/>
        <end position="111"/>
    </location>
</feature>
<dbReference type="Proteomes" id="UP001197492">
    <property type="component" value="Unassembled WGS sequence"/>
</dbReference>
<keyword evidence="7 9" id="KW-1133">Transmembrane helix</keyword>
<keyword evidence="14" id="KW-1185">Reference proteome</keyword>
<dbReference type="PANTHER" id="PTHR33695">
    <property type="entry name" value="LIPOPROTEIN SIGNAL PEPTIDASE"/>
    <property type="match status" value="1"/>
</dbReference>
<comment type="catalytic activity">
    <reaction evidence="9">
        <text>Release of signal peptides from bacterial membrane prolipoproteins. Hydrolyzes -Xaa-Yaa-Zaa-|-(S,diacylglyceryl)Cys-, in which Xaa is hydrophobic (preferably Leu), and Yaa (Ala or Ser) and Zaa (Gly or Ala) have small, neutral side chains.</text>
        <dbReference type="EC" id="3.4.23.36"/>
    </reaction>
</comment>
<name>A0AAW4MSQ6_9FIRM</name>
<keyword evidence="2 9" id="KW-1003">Cell membrane</keyword>
<evidence type="ECO:0000256" key="8">
    <source>
        <dbReference type="ARBA" id="ARBA00023136"/>
    </source>
</evidence>
<sequence length="168" mass="19566">MKKINFKYGFLYLITFIIVLGGDLVTKLVVNESMQLGQSYQVIKNFFYFTYIHNTGAAWGMLSGHFFMFYAISIIAGIMLIYYFIKSDKSQVLLRFGIVLIFSGMLGNLYDRVVFHYVRDFLDFFVFGYDFPIFNIADMGVVIGVLLIILDLGIGEYKQWKYNQLHQN</sequence>
<evidence type="ECO:0000256" key="3">
    <source>
        <dbReference type="ARBA" id="ARBA00022670"/>
    </source>
</evidence>
<gene>
    <name evidence="9 11" type="primary">lspA</name>
    <name evidence="11" type="ORF">KSV97_09080</name>
    <name evidence="12" type="ORF">KSW06_08910</name>
</gene>
<evidence type="ECO:0000313" key="13">
    <source>
        <dbReference type="Proteomes" id="UP001196408"/>
    </source>
</evidence>
<dbReference type="GO" id="GO:0004190">
    <property type="term" value="F:aspartic-type endopeptidase activity"/>
    <property type="evidence" value="ECO:0007669"/>
    <property type="project" value="UniProtKB-UniRule"/>
</dbReference>
<accession>A0AAW4MSQ6</accession>
<dbReference type="NCBIfam" id="TIGR00077">
    <property type="entry name" value="lspA"/>
    <property type="match status" value="1"/>
</dbReference>
<comment type="similarity">
    <text evidence="1 9 10">Belongs to the peptidase A8 family.</text>
</comment>
<dbReference type="EMBL" id="JAHOEF010000069">
    <property type="protein sequence ID" value="MBV3383361.1"/>
    <property type="molecule type" value="Genomic_DNA"/>
</dbReference>
<dbReference type="GeneID" id="301324355"/>
<comment type="pathway">
    <text evidence="9">Protein modification; lipoprotein biosynthesis (signal peptide cleavage).</text>
</comment>
<evidence type="ECO:0000256" key="1">
    <source>
        <dbReference type="ARBA" id="ARBA00006139"/>
    </source>
</evidence>
<protein>
    <recommendedName>
        <fullName evidence="9">Lipoprotein signal peptidase</fullName>
        <ecNumber evidence="9">3.4.23.36</ecNumber>
    </recommendedName>
    <alternativeName>
        <fullName evidence="9">Prolipoprotein signal peptidase</fullName>
    </alternativeName>
    <alternativeName>
        <fullName evidence="9">Signal peptidase II</fullName>
        <shortName evidence="9">SPase II</shortName>
    </alternativeName>
</protein>
<comment type="subcellular location">
    <subcellularLocation>
        <location evidence="9">Cell membrane</location>
        <topology evidence="9">Multi-pass membrane protein</topology>
    </subcellularLocation>
</comment>
<evidence type="ECO:0000256" key="9">
    <source>
        <dbReference type="HAMAP-Rule" id="MF_00161"/>
    </source>
</evidence>
<dbReference type="EC" id="3.4.23.36" evidence="9"/>
<keyword evidence="6 9" id="KW-0378">Hydrolase</keyword>
<comment type="caution">
    <text evidence="11">The sequence shown here is derived from an EMBL/GenBank/DDBJ whole genome shotgun (WGS) entry which is preliminary data.</text>
</comment>
<keyword evidence="5 9" id="KW-0064">Aspartyl protease</keyword>
<dbReference type="GO" id="GO:0006508">
    <property type="term" value="P:proteolysis"/>
    <property type="evidence" value="ECO:0007669"/>
    <property type="project" value="UniProtKB-KW"/>
</dbReference>
<organism evidence="11 13">
    <name type="scientific">Catenibacterium mitsuokai</name>
    <dbReference type="NCBI Taxonomy" id="100886"/>
    <lineage>
        <taxon>Bacteria</taxon>
        <taxon>Bacillati</taxon>
        <taxon>Bacillota</taxon>
        <taxon>Erysipelotrichia</taxon>
        <taxon>Erysipelotrichales</taxon>
        <taxon>Coprobacillaceae</taxon>
        <taxon>Catenibacterium</taxon>
    </lineage>
</organism>
<comment type="function">
    <text evidence="9">This protein specifically catalyzes the removal of signal peptides from prolipoproteins.</text>
</comment>
<evidence type="ECO:0000256" key="4">
    <source>
        <dbReference type="ARBA" id="ARBA00022692"/>
    </source>
</evidence>
<feature type="transmembrane region" description="Helical" evidence="9">
    <location>
        <begin position="67"/>
        <end position="85"/>
    </location>
</feature>
<evidence type="ECO:0000256" key="5">
    <source>
        <dbReference type="ARBA" id="ARBA00022750"/>
    </source>
</evidence>
<dbReference type="HAMAP" id="MF_00161">
    <property type="entry name" value="LspA"/>
    <property type="match status" value="1"/>
</dbReference>
<evidence type="ECO:0000256" key="6">
    <source>
        <dbReference type="ARBA" id="ARBA00022801"/>
    </source>
</evidence>
<reference evidence="11 14" key="1">
    <citation type="submission" date="2021-06" db="EMBL/GenBank/DDBJ databases">
        <title>Collection of gut derived symbiotic bacterial strains cultured from healthy donors.</title>
        <authorList>
            <person name="Lin H."/>
            <person name="Littmann E."/>
            <person name="Pamer E.G."/>
        </authorList>
    </citation>
    <scope>NUCLEOTIDE SEQUENCE</scope>
    <source>
        <strain evidence="12 14">MSK.21.70</strain>
        <strain evidence="11">MSK.21.82</strain>
    </source>
</reference>
<evidence type="ECO:0000256" key="2">
    <source>
        <dbReference type="ARBA" id="ARBA00022475"/>
    </source>
</evidence>
<evidence type="ECO:0000256" key="10">
    <source>
        <dbReference type="RuleBase" id="RU004181"/>
    </source>
</evidence>
<dbReference type="AlphaFoldDB" id="A0AAW4MSQ6"/>
<evidence type="ECO:0000313" key="11">
    <source>
        <dbReference type="EMBL" id="MBV3383361.1"/>
    </source>
</evidence>
<dbReference type="PANTHER" id="PTHR33695:SF1">
    <property type="entry name" value="LIPOPROTEIN SIGNAL PEPTIDASE"/>
    <property type="match status" value="1"/>
</dbReference>
<dbReference type="RefSeq" id="WP_022424987.1">
    <property type="nucleotide sequence ID" value="NZ_CAXVKV010000049.1"/>
</dbReference>
<dbReference type="PRINTS" id="PR00781">
    <property type="entry name" value="LIPOSIGPTASE"/>
</dbReference>
<feature type="transmembrane region" description="Helical" evidence="9">
    <location>
        <begin position="6"/>
        <end position="30"/>
    </location>
</feature>
<evidence type="ECO:0000313" key="12">
    <source>
        <dbReference type="EMBL" id="MBV3393365.1"/>
    </source>
</evidence>
<feature type="active site" evidence="9">
    <location>
        <position position="138"/>
    </location>
</feature>
<evidence type="ECO:0000256" key="7">
    <source>
        <dbReference type="ARBA" id="ARBA00022989"/>
    </source>
</evidence>
<feature type="active site" evidence="9">
    <location>
        <position position="120"/>
    </location>
</feature>
<dbReference type="InterPro" id="IPR001872">
    <property type="entry name" value="Peptidase_A8"/>
</dbReference>
<keyword evidence="3 9" id="KW-0645">Protease</keyword>
<dbReference type="GO" id="GO:0005886">
    <property type="term" value="C:plasma membrane"/>
    <property type="evidence" value="ECO:0007669"/>
    <property type="project" value="UniProtKB-SubCell"/>
</dbReference>
<dbReference type="EMBL" id="JAHOEL010000067">
    <property type="protein sequence ID" value="MBV3393365.1"/>
    <property type="molecule type" value="Genomic_DNA"/>
</dbReference>
<keyword evidence="8 9" id="KW-0472">Membrane</keyword>
<dbReference type="Proteomes" id="UP001196408">
    <property type="component" value="Unassembled WGS sequence"/>
</dbReference>